<protein>
    <recommendedName>
        <fullName evidence="4">DUF3093 family protein</fullName>
    </recommendedName>
</protein>
<dbReference type="KEGG" id="csx:CSING_05690"/>
<accession>A0A0B6F0G4</accession>
<dbReference type="Proteomes" id="UP000031890">
    <property type="component" value="Chromosome"/>
</dbReference>
<dbReference type="AlphaFoldDB" id="A0A0B6F0G4"/>
<feature type="transmembrane region" description="Helical" evidence="1">
    <location>
        <begin position="12"/>
        <end position="30"/>
    </location>
</feature>
<proteinExistence type="predicted"/>
<evidence type="ECO:0000313" key="2">
    <source>
        <dbReference type="EMBL" id="AJI78674.1"/>
    </source>
</evidence>
<name>A0A0B6F0G4_9CORY</name>
<evidence type="ECO:0000256" key="1">
    <source>
        <dbReference type="SAM" id="Phobius"/>
    </source>
</evidence>
<evidence type="ECO:0000313" key="3">
    <source>
        <dbReference type="Proteomes" id="UP000031890"/>
    </source>
</evidence>
<keyword evidence="1" id="KW-0812">Transmembrane</keyword>
<keyword evidence="1" id="KW-1133">Transmembrane helix</keyword>
<feature type="transmembrane region" description="Helical" evidence="1">
    <location>
        <begin position="36"/>
        <end position="56"/>
    </location>
</feature>
<organism evidence="2 3">
    <name type="scientific">Corynebacterium singulare</name>
    <dbReference type="NCBI Taxonomy" id="161899"/>
    <lineage>
        <taxon>Bacteria</taxon>
        <taxon>Bacillati</taxon>
        <taxon>Actinomycetota</taxon>
        <taxon>Actinomycetes</taxon>
        <taxon>Mycobacteriales</taxon>
        <taxon>Corynebacteriaceae</taxon>
        <taxon>Corynebacterium</taxon>
    </lineage>
</organism>
<dbReference type="EMBL" id="CP010827">
    <property type="protein sequence ID" value="AJI78674.1"/>
    <property type="molecule type" value="Genomic_DNA"/>
</dbReference>
<dbReference type="HOGENOM" id="CLU_1666465_0_0_11"/>
<dbReference type="OrthoDB" id="4425299at2"/>
<keyword evidence="1" id="KW-0472">Membrane</keyword>
<gene>
    <name evidence="2" type="ORF">CSING_05690</name>
</gene>
<reference evidence="2 3" key="1">
    <citation type="journal article" date="2015" name="Genome Announc.">
        <title>Complete Genome Sequence and Annotation of Corynebacterium singulare DSM 44357, Isolated from a Human Semen Specimen.</title>
        <authorList>
            <person name="Merten M."/>
            <person name="Brinkrolf K."/>
            <person name="Albersmeier A."/>
            <person name="Kutter Y."/>
            <person name="Ruckert C."/>
            <person name="Tauch A."/>
        </authorList>
    </citation>
    <scope>NUCLEOTIDE SEQUENCE [LARGE SCALE GENOMIC DNA]</scope>
    <source>
        <strain evidence="2">IBS B52218</strain>
    </source>
</reference>
<evidence type="ECO:0008006" key="4">
    <source>
        <dbReference type="Google" id="ProtNLM"/>
    </source>
</evidence>
<sequence>MRESVYVRHLNGPLLWLGIIVGLAVVAALLPTMVDSTWAALLFGVLVIAATVACIAMRVKVVVSDDGVTASVLGVFQKRIPLDDITGVSIGPETGLKEGAGPRVVDGAPAYIVSGPTVRIDHGASSFIASAQDPGKVVADIQSRLALSAEAEPNGGAE</sequence>